<dbReference type="PROSITE" id="PS50172">
    <property type="entry name" value="BRCT"/>
    <property type="match status" value="1"/>
</dbReference>
<dbReference type="CDD" id="cd07521">
    <property type="entry name" value="HAD_FCP1-like"/>
    <property type="match status" value="1"/>
</dbReference>
<dbReference type="EMBL" id="JNBS01002090">
    <property type="protein sequence ID" value="OQR95534.1"/>
    <property type="molecule type" value="Genomic_DNA"/>
</dbReference>
<feature type="region of interest" description="Disordered" evidence="2">
    <location>
        <begin position="1046"/>
        <end position="1079"/>
    </location>
</feature>
<dbReference type="NCBIfam" id="TIGR02250">
    <property type="entry name" value="FCP1_euk"/>
    <property type="match status" value="1"/>
</dbReference>
<dbReference type="InterPro" id="IPR001357">
    <property type="entry name" value="BRCT_dom"/>
</dbReference>
<dbReference type="GO" id="GO:0010508">
    <property type="term" value="P:positive regulation of autophagy"/>
    <property type="evidence" value="ECO:0007669"/>
    <property type="project" value="TreeGrafter"/>
</dbReference>
<dbReference type="SUPFAM" id="SSF56784">
    <property type="entry name" value="HAD-like"/>
    <property type="match status" value="1"/>
</dbReference>
<evidence type="ECO:0000256" key="2">
    <source>
        <dbReference type="SAM" id="MobiDB-lite"/>
    </source>
</evidence>
<dbReference type="Gene3D" id="1.10.287.10">
    <property type="entry name" value="S15/NS1, RNA-binding"/>
    <property type="match status" value="1"/>
</dbReference>
<protein>
    <submittedName>
        <fullName evidence="5">Uncharacterized protein</fullName>
    </submittedName>
</protein>
<evidence type="ECO:0000259" key="4">
    <source>
        <dbReference type="PROSITE" id="PS50969"/>
    </source>
</evidence>
<evidence type="ECO:0000256" key="1">
    <source>
        <dbReference type="ARBA" id="ARBA00008433"/>
    </source>
</evidence>
<proteinExistence type="inferred from homology"/>
<accession>A0A1V9ZC24</accession>
<dbReference type="InterPro" id="IPR004274">
    <property type="entry name" value="FCP1_dom"/>
</dbReference>
<dbReference type="AlphaFoldDB" id="A0A1V9ZC24"/>
<name>A0A1V9ZC24_9STRA</name>
<dbReference type="Gene3D" id="3.40.50.10190">
    <property type="entry name" value="BRCT domain"/>
    <property type="match status" value="1"/>
</dbReference>
<feature type="region of interest" description="Disordered" evidence="2">
    <location>
        <begin position="373"/>
        <end position="392"/>
    </location>
</feature>
<dbReference type="STRING" id="74557.A0A1V9ZC24"/>
<dbReference type="GO" id="GO:0004721">
    <property type="term" value="F:phosphoprotein phosphatase activity"/>
    <property type="evidence" value="ECO:0007669"/>
    <property type="project" value="InterPro"/>
</dbReference>
<dbReference type="PANTHER" id="PTHR12991:SF10">
    <property type="entry name" value="GATOR COMPLEX PROTEIN NPRL2"/>
    <property type="match status" value="1"/>
</dbReference>
<dbReference type="GO" id="GO:0005634">
    <property type="term" value="C:nucleus"/>
    <property type="evidence" value="ECO:0007669"/>
    <property type="project" value="InterPro"/>
</dbReference>
<dbReference type="OrthoDB" id="338854at2759"/>
<dbReference type="SMART" id="SM00292">
    <property type="entry name" value="BRCT"/>
    <property type="match status" value="1"/>
</dbReference>
<feature type="compositionally biased region" description="Basic and acidic residues" evidence="2">
    <location>
        <begin position="1046"/>
        <end position="1069"/>
    </location>
</feature>
<comment type="similarity">
    <text evidence="1">Belongs to the NPR2 family.</text>
</comment>
<dbReference type="SUPFAM" id="SSF52113">
    <property type="entry name" value="BRCT domain"/>
    <property type="match status" value="1"/>
</dbReference>
<dbReference type="Proteomes" id="UP000243217">
    <property type="component" value="Unassembled WGS sequence"/>
</dbReference>
<evidence type="ECO:0000313" key="6">
    <source>
        <dbReference type="Proteomes" id="UP000243217"/>
    </source>
</evidence>
<dbReference type="GO" id="GO:0005096">
    <property type="term" value="F:GTPase activator activity"/>
    <property type="evidence" value="ECO:0007669"/>
    <property type="project" value="TreeGrafter"/>
</dbReference>
<dbReference type="Pfam" id="PF06218">
    <property type="entry name" value="NPR2"/>
    <property type="match status" value="1"/>
</dbReference>
<dbReference type="InterPro" id="IPR036412">
    <property type="entry name" value="HAD-like_sf"/>
</dbReference>
<feature type="domain" description="BRCT" evidence="3">
    <location>
        <begin position="772"/>
        <end position="868"/>
    </location>
</feature>
<dbReference type="PANTHER" id="PTHR12991">
    <property type="entry name" value="NITROGEN PERMEASE REGULATOR 2/TUMOR SUPPRESSOR CANDIDATE 4"/>
    <property type="match status" value="1"/>
</dbReference>
<dbReference type="GO" id="GO:0005774">
    <property type="term" value="C:vacuolar membrane"/>
    <property type="evidence" value="ECO:0007669"/>
    <property type="project" value="TreeGrafter"/>
</dbReference>
<sequence>MIQAIFYSEFDNIAGPQIVYQAPPNALSNEVFDSVSGYIIIDKALCGKIITVCPQDIKIVGYPVCIEDDKYHRNALLFNIGFVFHRTMDSTPYKPILRKLGSLMETMEKESGFLSQESTKSKLATILPAILNDLTHFGECTIPIDTANIINLKLFPKLLAPPNVHDYEVPVAIRDLKTLLQNSAEWDLALQKIVPFIDGVNYVKRIAITAEVDLSIVKNCMRQLLYYGCITMIDIFLHTNIYTTTEKISMLMNDADLQRACVNYVAKDEDNPPTFQTVFNFYCAFQPGITVSQIWNSKTGQQQQQQQPTQQLQPQALLVDLRRLVTFGLIHGFLRRIHRYPIAIDRSQRAAPPLSSSPSSVNVAGLTAPNPSALVRVKTSPPQGVRDKDKVKKMMDGEHHTDEICCAFMLRFSDLENILQSEPHLGTQLNFAWTKHLIDVMAAQVVTLSCKGDVQVDWKCSSGQLVYLDQIVASYGTLAMKNEGKLVAPATGIITILPLSTTESNEKEIQVATIELCMHPIVQNHRCVVCMRKVEQETVKVILPQGRIMEVNQAVAKELDGENIERMLKHKKLMLVLDLDHTLLHAVRTTDLVGEVDDEAMRFYIPNIPTEHVLKLRPGLSTFLSELSTLYDLHIYTHGTRSYAERITEIIDPDNTLFRHRIVARTDTPDVGHKSLKLLFPSCDDSMIVVLDDRVDVWKENSDNVFIIEAFHYFNTRAEINNASGGQVKAEVKERKPDNHLTKALRILKLVHEKFYQTTNGQLNVKYIMENMRHNVLRGCNIVFSGVIPIDIPPENDYIWKLATSFGAKPSMTMENFPITHLVIHPKRLGTKKYLEALKMPNVNVVNPQWLIDCASEWMRLREDRYRIRTFAQTPKTEEEKEAGIEETKESEIVDVTENAQEVPKVDDVNEEETKEDSSIPPVFSSTRPPPAKGILVKQAKAKDGNKGVAFDKLPEKINAPFTTAMRRKPLAMTHIPVPAAPVRPKVVAKGVVATGGSFDFLSKMAKRAPAPIVKSAPTQPIVPTHRIIPEPEPDIDDIFARLEREEQNKSKKKEGENMKKNLKRKIDEPSAQARKCGKQTSSGICKIHKCFNSWFCRFTKRR</sequence>
<dbReference type="InterPro" id="IPR036420">
    <property type="entry name" value="BRCT_dom_sf"/>
</dbReference>
<dbReference type="PROSITE" id="PS50969">
    <property type="entry name" value="FCP1"/>
    <property type="match status" value="1"/>
</dbReference>
<gene>
    <name evidence="5" type="ORF">THRCLA_07784</name>
</gene>
<evidence type="ECO:0000259" key="3">
    <source>
        <dbReference type="PROSITE" id="PS50172"/>
    </source>
</evidence>
<dbReference type="CDD" id="cd17729">
    <property type="entry name" value="BRCT_CTDP1"/>
    <property type="match status" value="1"/>
</dbReference>
<dbReference type="Gene3D" id="3.40.50.1000">
    <property type="entry name" value="HAD superfamily/HAD-like"/>
    <property type="match status" value="1"/>
</dbReference>
<dbReference type="GO" id="GO:1904262">
    <property type="term" value="P:negative regulation of TORC1 signaling"/>
    <property type="evidence" value="ECO:0007669"/>
    <property type="project" value="TreeGrafter"/>
</dbReference>
<evidence type="ECO:0000313" key="5">
    <source>
        <dbReference type="EMBL" id="OQR95534.1"/>
    </source>
</evidence>
<dbReference type="Pfam" id="PF03031">
    <property type="entry name" value="NIF"/>
    <property type="match status" value="1"/>
</dbReference>
<dbReference type="InterPro" id="IPR011947">
    <property type="entry name" value="FCP1_euk"/>
</dbReference>
<feature type="region of interest" description="Disordered" evidence="2">
    <location>
        <begin position="905"/>
        <end position="931"/>
    </location>
</feature>
<comment type="caution">
    <text evidence="5">The sequence shown here is derived from an EMBL/GenBank/DDBJ whole genome shotgun (WGS) entry which is preliminary data.</text>
</comment>
<keyword evidence="6" id="KW-1185">Reference proteome</keyword>
<dbReference type="SMART" id="SM00577">
    <property type="entry name" value="CPDc"/>
    <property type="match status" value="1"/>
</dbReference>
<organism evidence="5 6">
    <name type="scientific">Thraustotheca clavata</name>
    <dbReference type="NCBI Taxonomy" id="74557"/>
    <lineage>
        <taxon>Eukaryota</taxon>
        <taxon>Sar</taxon>
        <taxon>Stramenopiles</taxon>
        <taxon>Oomycota</taxon>
        <taxon>Saprolegniomycetes</taxon>
        <taxon>Saprolegniales</taxon>
        <taxon>Achlyaceae</taxon>
        <taxon>Thraustotheca</taxon>
    </lineage>
</organism>
<feature type="domain" description="FCP1 homology" evidence="4">
    <location>
        <begin position="568"/>
        <end position="735"/>
    </location>
</feature>
<dbReference type="InterPro" id="IPR023214">
    <property type="entry name" value="HAD_sf"/>
</dbReference>
<dbReference type="GO" id="GO:1990130">
    <property type="term" value="C:GATOR1 complex"/>
    <property type="evidence" value="ECO:0007669"/>
    <property type="project" value="TreeGrafter"/>
</dbReference>
<dbReference type="InterPro" id="IPR009348">
    <property type="entry name" value="NPR2-like"/>
</dbReference>
<reference evidence="5 6" key="1">
    <citation type="journal article" date="2014" name="Genome Biol. Evol.">
        <title>The secreted proteins of Achlya hypogyna and Thraustotheca clavata identify the ancestral oomycete secretome and reveal gene acquisitions by horizontal gene transfer.</title>
        <authorList>
            <person name="Misner I."/>
            <person name="Blouin N."/>
            <person name="Leonard G."/>
            <person name="Richards T.A."/>
            <person name="Lane C.E."/>
        </authorList>
    </citation>
    <scope>NUCLEOTIDE SEQUENCE [LARGE SCALE GENOMIC DNA]</scope>
    <source>
        <strain evidence="5 6">ATCC 34112</strain>
    </source>
</reference>